<evidence type="ECO:0000256" key="11">
    <source>
        <dbReference type="ARBA" id="ARBA00031871"/>
    </source>
</evidence>
<comment type="catalytic activity">
    <reaction evidence="12">
        <text>FMN + ATP + H(+) = FAD + diphosphate</text>
        <dbReference type="Rhea" id="RHEA:17237"/>
        <dbReference type="ChEBI" id="CHEBI:15378"/>
        <dbReference type="ChEBI" id="CHEBI:30616"/>
        <dbReference type="ChEBI" id="CHEBI:33019"/>
        <dbReference type="ChEBI" id="CHEBI:57692"/>
        <dbReference type="ChEBI" id="CHEBI:58210"/>
        <dbReference type="EC" id="2.7.7.2"/>
    </reaction>
</comment>
<dbReference type="PANTHER" id="PTHR23293">
    <property type="entry name" value="FAD SYNTHETASE-RELATED FMN ADENYLYLTRANSFERASE"/>
    <property type="match status" value="1"/>
</dbReference>
<dbReference type="InParanoid" id="L0P7T6"/>
<dbReference type="InterPro" id="IPR002500">
    <property type="entry name" value="PAPS_reduct_dom"/>
</dbReference>
<dbReference type="Gene3D" id="3.40.50.620">
    <property type="entry name" value="HUPs"/>
    <property type="match status" value="1"/>
</dbReference>
<feature type="domain" description="Phosphoadenosine phosphosulphate reductase" evidence="13">
    <location>
        <begin position="121"/>
        <end position="215"/>
    </location>
</feature>
<evidence type="ECO:0000256" key="5">
    <source>
        <dbReference type="ARBA" id="ARBA00022679"/>
    </source>
</evidence>
<evidence type="ECO:0000256" key="8">
    <source>
        <dbReference type="ARBA" id="ARBA00022827"/>
    </source>
</evidence>
<evidence type="ECO:0000256" key="6">
    <source>
        <dbReference type="ARBA" id="ARBA00022695"/>
    </source>
</evidence>
<comment type="caution">
    <text evidence="14">The sequence shown here is derived from an EMBL/GenBank/DDBJ whole genome shotgun (WGS) entry which is preliminary data.</text>
</comment>
<dbReference type="AlphaFoldDB" id="L0P7T6"/>
<evidence type="ECO:0000256" key="10">
    <source>
        <dbReference type="ARBA" id="ARBA00031145"/>
    </source>
</evidence>
<dbReference type="PANTHER" id="PTHR23293:SF9">
    <property type="entry name" value="FAD SYNTHASE"/>
    <property type="match status" value="1"/>
</dbReference>
<evidence type="ECO:0000313" key="15">
    <source>
        <dbReference type="Proteomes" id="UP000010422"/>
    </source>
</evidence>
<dbReference type="VEuPathDB" id="FungiDB:PNEJI1_003710"/>
<name>L0P7T6_PNEJI</name>
<evidence type="ECO:0000256" key="9">
    <source>
        <dbReference type="ARBA" id="ARBA00022840"/>
    </source>
</evidence>
<dbReference type="GO" id="GO:0003919">
    <property type="term" value="F:FMN adenylyltransferase activity"/>
    <property type="evidence" value="ECO:0007669"/>
    <property type="project" value="UniProtKB-EC"/>
</dbReference>
<dbReference type="EC" id="2.7.7.2" evidence="2"/>
<feature type="non-terminal residue" evidence="14">
    <location>
        <position position="246"/>
    </location>
</feature>
<keyword evidence="5" id="KW-0808">Transferase</keyword>
<dbReference type="EMBL" id="CAKM01000020">
    <property type="protein sequence ID" value="CCJ28159.1"/>
    <property type="molecule type" value="Genomic_DNA"/>
</dbReference>
<dbReference type="InterPro" id="IPR014729">
    <property type="entry name" value="Rossmann-like_a/b/a_fold"/>
</dbReference>
<dbReference type="STRING" id="1209962.L0P7T6"/>
<organism evidence="15">
    <name type="scientific">Pneumocystis jirovecii</name>
    <name type="common">Human pneumocystis pneumonia agent</name>
    <dbReference type="NCBI Taxonomy" id="42068"/>
    <lineage>
        <taxon>Eukaryota</taxon>
        <taxon>Fungi</taxon>
        <taxon>Dikarya</taxon>
        <taxon>Ascomycota</taxon>
        <taxon>Taphrinomycotina</taxon>
        <taxon>Pneumocystomycetes</taxon>
        <taxon>Pneumocystaceae</taxon>
        <taxon>Pneumocystis</taxon>
    </lineage>
</organism>
<dbReference type="FunCoup" id="L0P7T6">
    <property type="interactions" value="85"/>
</dbReference>
<dbReference type="CDD" id="cd23948">
    <property type="entry name" value="FAD_synthase"/>
    <property type="match status" value="1"/>
</dbReference>
<keyword evidence="9" id="KW-0067">ATP-binding</keyword>
<sequence length="246" mass="28849">MDHLNQAIVCNDTQEKSLIHNVNKFISVSDLEIQKNIQTSIDILFQALEKYSFDGISVSFNGGKDALVTLILYLYAVYRYSAQKKIVLKKIPAIYIRDPYSFPEIEYFVKKCSDDYILDLVCKPPPMKDALKDYLKDHLKIKAILVGARRNDPGCDMLDYFNPADPGWPSCIRIHPIINWRYSVIWKFLRDLNIKYCVLYDRGFLYTSIGNIHDTFRNPELYINQNKFRPAYELKDDKKERLGRKK</sequence>
<evidence type="ECO:0000256" key="1">
    <source>
        <dbReference type="ARBA" id="ARBA00004726"/>
    </source>
</evidence>
<dbReference type="SUPFAM" id="SSF52402">
    <property type="entry name" value="Adenine nucleotide alpha hydrolases-like"/>
    <property type="match status" value="1"/>
</dbReference>
<evidence type="ECO:0000256" key="2">
    <source>
        <dbReference type="ARBA" id="ARBA00012393"/>
    </source>
</evidence>
<dbReference type="GO" id="GO:0005524">
    <property type="term" value="F:ATP binding"/>
    <property type="evidence" value="ECO:0007669"/>
    <property type="project" value="UniProtKB-KW"/>
</dbReference>
<reference evidence="14 15" key="1">
    <citation type="journal article" date="2012" name="MBio">
        <title>De novo assembly of the Pneumocystis jirovecii genome from a single bronchoalveolar lavage fluid specimen from a patient.</title>
        <authorList>
            <person name="Cisse O.H."/>
            <person name="Pagni M."/>
            <person name="Hauser P.M."/>
        </authorList>
    </citation>
    <scope>NUCLEOTIDE SEQUENCE [LARGE SCALE GENOMIC DNA]</scope>
    <source>
        <strain evidence="14 15">SE8</strain>
    </source>
</reference>
<keyword evidence="8" id="KW-0274">FAD</keyword>
<proteinExistence type="predicted"/>
<keyword evidence="4" id="KW-0288">FMN</keyword>
<keyword evidence="7" id="KW-0547">Nucleotide-binding</keyword>
<keyword evidence="6" id="KW-0548">Nucleotidyltransferase</keyword>
<keyword evidence="3" id="KW-0285">Flavoprotein</keyword>
<evidence type="ECO:0000256" key="4">
    <source>
        <dbReference type="ARBA" id="ARBA00022643"/>
    </source>
</evidence>
<gene>
    <name evidence="14" type="ORF">PNEJI1_003710</name>
</gene>
<evidence type="ECO:0000259" key="13">
    <source>
        <dbReference type="Pfam" id="PF01507"/>
    </source>
</evidence>
<dbReference type="Proteomes" id="UP000010422">
    <property type="component" value="Unassembled WGS sequence"/>
</dbReference>
<protein>
    <recommendedName>
        <fullName evidence="2">FAD synthase</fullName>
        <ecNumber evidence="2">2.7.7.2</ecNumber>
    </recommendedName>
    <alternativeName>
        <fullName evidence="10">FAD pyrophosphorylase</fullName>
    </alternativeName>
    <alternativeName>
        <fullName evidence="11">FMN adenylyltransferase</fullName>
    </alternativeName>
</protein>
<evidence type="ECO:0000256" key="7">
    <source>
        <dbReference type="ARBA" id="ARBA00022741"/>
    </source>
</evidence>
<evidence type="ECO:0000313" key="14">
    <source>
        <dbReference type="EMBL" id="CCJ28159.1"/>
    </source>
</evidence>
<accession>L0P7T6</accession>
<evidence type="ECO:0000256" key="3">
    <source>
        <dbReference type="ARBA" id="ARBA00022630"/>
    </source>
</evidence>
<evidence type="ECO:0000256" key="12">
    <source>
        <dbReference type="ARBA" id="ARBA00049494"/>
    </source>
</evidence>
<dbReference type="GO" id="GO:0006747">
    <property type="term" value="P:FAD biosynthetic process"/>
    <property type="evidence" value="ECO:0007669"/>
    <property type="project" value="TreeGrafter"/>
</dbReference>
<comment type="pathway">
    <text evidence="1">Cofactor biosynthesis; FAD biosynthesis; FAD from FMN: step 1/1.</text>
</comment>
<dbReference type="Pfam" id="PF01507">
    <property type="entry name" value="PAPS_reduct"/>
    <property type="match status" value="1"/>
</dbReference>